<dbReference type="SUPFAM" id="SSF81531">
    <property type="entry name" value="Non-heme 11 kDa protein of cytochrome bc1 complex (Ubiquinol-cytochrome c reductase)"/>
    <property type="match status" value="1"/>
</dbReference>
<evidence type="ECO:0000256" key="11">
    <source>
        <dbReference type="SAM" id="MobiDB-lite"/>
    </source>
</evidence>
<dbReference type="STRING" id="1392247.A0A3N4KN90"/>
<evidence type="ECO:0000256" key="10">
    <source>
        <dbReference type="ARBA" id="ARBA00044246"/>
    </source>
</evidence>
<proteinExistence type="inferred from homology"/>
<feature type="region of interest" description="Disordered" evidence="11">
    <location>
        <begin position="18"/>
        <end position="76"/>
    </location>
</feature>
<dbReference type="PANTHER" id="PTHR15336:SF0">
    <property type="entry name" value="CYTOCHROME B-C1 COMPLEX SUBUNIT 6, MITOCHONDRIAL"/>
    <property type="match status" value="1"/>
</dbReference>
<sequence length="135" mass="15286">MSLSSFISDIYNSLSISEVHAEAPPAEEKEPQTQEQEEPKEEKEETEEEPEKEEAEEEEEEEEPQDPAPAITEECANSKECRPYKHHYDECVERVTAAASEENATGPKEDCVEEFFHVLHCATTCAAPKIFAKLK</sequence>
<keyword evidence="3" id="KW-0813">Transport</keyword>
<dbReference type="InParanoid" id="A0A3N4KN90"/>
<organism evidence="13 14">
    <name type="scientific">Morchella conica CCBAS932</name>
    <dbReference type="NCBI Taxonomy" id="1392247"/>
    <lineage>
        <taxon>Eukaryota</taxon>
        <taxon>Fungi</taxon>
        <taxon>Dikarya</taxon>
        <taxon>Ascomycota</taxon>
        <taxon>Pezizomycotina</taxon>
        <taxon>Pezizomycetes</taxon>
        <taxon>Pezizales</taxon>
        <taxon>Morchellaceae</taxon>
        <taxon>Morchella</taxon>
    </lineage>
</organism>
<evidence type="ECO:0000256" key="7">
    <source>
        <dbReference type="ARBA" id="ARBA00023128"/>
    </source>
</evidence>
<dbReference type="EMBL" id="ML119132">
    <property type="protein sequence ID" value="RPB11896.1"/>
    <property type="molecule type" value="Genomic_DNA"/>
</dbReference>
<name>A0A3N4KN90_9PEZI</name>
<feature type="compositionally biased region" description="Acidic residues" evidence="11">
    <location>
        <begin position="35"/>
        <end position="65"/>
    </location>
</feature>
<dbReference type="InterPro" id="IPR023184">
    <property type="entry name" value="Ubol_cytC_Rdtase_hinge_dom"/>
</dbReference>
<comment type="subcellular location">
    <subcellularLocation>
        <location evidence="1">Mitochondrion inner membrane</location>
        <topology evidence="1">Peripheral membrane protein</topology>
        <orientation evidence="1">Intermembrane side</orientation>
    </subcellularLocation>
</comment>
<evidence type="ECO:0000256" key="5">
    <source>
        <dbReference type="ARBA" id="ARBA00022792"/>
    </source>
</evidence>
<keyword evidence="7" id="KW-0496">Mitochondrion</keyword>
<evidence type="ECO:0000256" key="8">
    <source>
        <dbReference type="ARBA" id="ARBA00023136"/>
    </source>
</evidence>
<dbReference type="InterPro" id="IPR036811">
    <property type="entry name" value="Ubol_cytC_Rdtase_hinge_dom_sf"/>
</dbReference>
<reference evidence="13 14" key="1">
    <citation type="journal article" date="2018" name="Nat. Ecol. Evol.">
        <title>Pezizomycetes genomes reveal the molecular basis of ectomycorrhizal truffle lifestyle.</title>
        <authorList>
            <person name="Murat C."/>
            <person name="Payen T."/>
            <person name="Noel B."/>
            <person name="Kuo A."/>
            <person name="Morin E."/>
            <person name="Chen J."/>
            <person name="Kohler A."/>
            <person name="Krizsan K."/>
            <person name="Balestrini R."/>
            <person name="Da Silva C."/>
            <person name="Montanini B."/>
            <person name="Hainaut M."/>
            <person name="Levati E."/>
            <person name="Barry K.W."/>
            <person name="Belfiori B."/>
            <person name="Cichocki N."/>
            <person name="Clum A."/>
            <person name="Dockter R.B."/>
            <person name="Fauchery L."/>
            <person name="Guy J."/>
            <person name="Iotti M."/>
            <person name="Le Tacon F."/>
            <person name="Lindquist E.A."/>
            <person name="Lipzen A."/>
            <person name="Malagnac F."/>
            <person name="Mello A."/>
            <person name="Molinier V."/>
            <person name="Miyauchi S."/>
            <person name="Poulain J."/>
            <person name="Riccioni C."/>
            <person name="Rubini A."/>
            <person name="Sitrit Y."/>
            <person name="Splivallo R."/>
            <person name="Traeger S."/>
            <person name="Wang M."/>
            <person name="Zifcakova L."/>
            <person name="Wipf D."/>
            <person name="Zambonelli A."/>
            <person name="Paolocci F."/>
            <person name="Nowrousian M."/>
            <person name="Ottonello S."/>
            <person name="Baldrian P."/>
            <person name="Spatafora J.W."/>
            <person name="Henrissat B."/>
            <person name="Nagy L.G."/>
            <person name="Aury J.M."/>
            <person name="Wincker P."/>
            <person name="Grigoriev I.V."/>
            <person name="Bonfante P."/>
            <person name="Martin F.M."/>
        </authorList>
    </citation>
    <scope>NUCLEOTIDE SEQUENCE [LARGE SCALE GENOMIC DNA]</scope>
    <source>
        <strain evidence="13 14">CCBAS932</strain>
    </source>
</reference>
<accession>A0A3N4KN90</accession>
<feature type="domain" description="Ubiquinol-cytochrome C reductase hinge" evidence="12">
    <location>
        <begin position="66"/>
        <end position="135"/>
    </location>
</feature>
<dbReference type="GO" id="GO:0006122">
    <property type="term" value="P:mitochondrial electron transport, ubiquinol to cytochrome c"/>
    <property type="evidence" value="ECO:0007669"/>
    <property type="project" value="InterPro"/>
</dbReference>
<evidence type="ECO:0000259" key="12">
    <source>
        <dbReference type="Pfam" id="PF02320"/>
    </source>
</evidence>
<keyword evidence="5" id="KW-0999">Mitochondrion inner membrane</keyword>
<comment type="similarity">
    <text evidence="2">Belongs to the UQCRH/QCR6 family.</text>
</comment>
<keyword evidence="14" id="KW-1185">Reference proteome</keyword>
<dbReference type="PANTHER" id="PTHR15336">
    <property type="entry name" value="UBIQUINOL-CYTOCHROME C REDUCTASE COMPLEX 7.8 KDA PROTEIN"/>
    <property type="match status" value="1"/>
</dbReference>
<evidence type="ECO:0000256" key="2">
    <source>
        <dbReference type="ARBA" id="ARBA00006498"/>
    </source>
</evidence>
<dbReference type="GO" id="GO:0005743">
    <property type="term" value="C:mitochondrial inner membrane"/>
    <property type="evidence" value="ECO:0007669"/>
    <property type="project" value="UniProtKB-SubCell"/>
</dbReference>
<dbReference type="AlphaFoldDB" id="A0A3N4KN90"/>
<protein>
    <recommendedName>
        <fullName evidence="9">Cytochrome b-c1 complex subunit 6, mitochondrial</fullName>
    </recommendedName>
    <alternativeName>
        <fullName evidence="10">Complex III subunit 6</fullName>
    </alternativeName>
</protein>
<dbReference type="OrthoDB" id="405848at2759"/>
<dbReference type="InterPro" id="IPR003422">
    <property type="entry name" value="Cyt_b-c1_6"/>
</dbReference>
<evidence type="ECO:0000313" key="14">
    <source>
        <dbReference type="Proteomes" id="UP000277580"/>
    </source>
</evidence>
<dbReference type="Gene3D" id="1.10.287.20">
    <property type="entry name" value="Ubiquinol-cytochrome C reductase hinge domain"/>
    <property type="match status" value="1"/>
</dbReference>
<dbReference type="Proteomes" id="UP000277580">
    <property type="component" value="Unassembled WGS sequence"/>
</dbReference>
<evidence type="ECO:0000256" key="9">
    <source>
        <dbReference type="ARBA" id="ARBA00044155"/>
    </source>
</evidence>
<evidence type="ECO:0000256" key="3">
    <source>
        <dbReference type="ARBA" id="ARBA00022448"/>
    </source>
</evidence>
<evidence type="ECO:0000256" key="1">
    <source>
        <dbReference type="ARBA" id="ARBA00004137"/>
    </source>
</evidence>
<evidence type="ECO:0000256" key="4">
    <source>
        <dbReference type="ARBA" id="ARBA00022660"/>
    </source>
</evidence>
<dbReference type="Pfam" id="PF02320">
    <property type="entry name" value="UCR_hinge"/>
    <property type="match status" value="1"/>
</dbReference>
<keyword evidence="4" id="KW-0679">Respiratory chain</keyword>
<keyword evidence="8" id="KW-0472">Membrane</keyword>
<dbReference type="FunFam" id="1.10.287.20:FF:000003">
    <property type="entry name" value="Cytochrome b-c1 complex subunit 6"/>
    <property type="match status" value="1"/>
</dbReference>
<evidence type="ECO:0000256" key="6">
    <source>
        <dbReference type="ARBA" id="ARBA00022982"/>
    </source>
</evidence>
<keyword evidence="6" id="KW-0249">Electron transport</keyword>
<gene>
    <name evidence="13" type="ORF">P167DRAFT_545929</name>
</gene>
<evidence type="ECO:0000313" key="13">
    <source>
        <dbReference type="EMBL" id="RPB11896.1"/>
    </source>
</evidence>